<dbReference type="EMBL" id="CP162599">
    <property type="protein sequence ID" value="XDK34509.1"/>
    <property type="molecule type" value="Genomic_DNA"/>
</dbReference>
<proteinExistence type="predicted"/>
<reference evidence="1" key="1">
    <citation type="submission" date="2024-07" db="EMBL/GenBank/DDBJ databases">
        <title>Halotolerant mesophilic bacterium Ornithinibacillus sp. 4-3, sp. nov., isolated from soil.</title>
        <authorList>
            <person name="Sidarenka A.V."/>
            <person name="Guliayeva D.E."/>
            <person name="Leanovich S.I."/>
            <person name="Hileuskaya K.S."/>
            <person name="Akhremchuk A.E."/>
            <person name="Sikolenko M.A."/>
            <person name="Valentovich L.N."/>
        </authorList>
    </citation>
    <scope>NUCLEOTIDE SEQUENCE</scope>
    <source>
        <strain evidence="1">4-3</strain>
    </source>
</reference>
<organism evidence="1">
    <name type="scientific">Ornithinibacillus sp. 4-3</name>
    <dbReference type="NCBI Taxonomy" id="3231488"/>
    <lineage>
        <taxon>Bacteria</taxon>
        <taxon>Bacillati</taxon>
        <taxon>Bacillota</taxon>
        <taxon>Bacilli</taxon>
        <taxon>Bacillales</taxon>
        <taxon>Bacillaceae</taxon>
        <taxon>Ornithinibacillus</taxon>
    </lineage>
</organism>
<gene>
    <name evidence="1" type="ORF">AB4Y30_06340</name>
</gene>
<evidence type="ECO:0000313" key="1">
    <source>
        <dbReference type="EMBL" id="XDK34509.1"/>
    </source>
</evidence>
<dbReference type="RefSeq" id="WP_368655180.1">
    <property type="nucleotide sequence ID" value="NZ_CP162599.1"/>
</dbReference>
<dbReference type="AlphaFoldDB" id="A0AB39HQL4"/>
<accession>A0AB39HQL4</accession>
<sequence length="54" mass="5872">MTGTSGKTSSLTINKRIKEMGNAIKTVDNKVPVIPATGQQIINCPNQKALYKRL</sequence>
<protein>
    <submittedName>
        <fullName evidence="1">Uncharacterized protein</fullName>
    </submittedName>
</protein>
<name>A0AB39HQL4_9BACI</name>